<evidence type="ECO:0000313" key="3">
    <source>
        <dbReference type="Proteomes" id="UP000242814"/>
    </source>
</evidence>
<dbReference type="VEuPathDB" id="FungiDB:PABG_12051"/>
<dbReference type="AlphaFoldDB" id="A0A1D2JME1"/>
<comment type="caution">
    <text evidence="2">The sequence shown here is derived from an EMBL/GenBank/DDBJ whole genome shotgun (WGS) entry which is preliminary data.</text>
</comment>
<feature type="region of interest" description="Disordered" evidence="1">
    <location>
        <begin position="166"/>
        <end position="185"/>
    </location>
</feature>
<dbReference type="EMBL" id="LZYO01000025">
    <property type="protein sequence ID" value="ODH42876.1"/>
    <property type="molecule type" value="Genomic_DNA"/>
</dbReference>
<proteinExistence type="predicted"/>
<protein>
    <submittedName>
        <fullName evidence="2">Uncharacterized protein</fullName>
    </submittedName>
</protein>
<gene>
    <name evidence="2" type="ORF">ACO22_01147</name>
</gene>
<organism evidence="2 3">
    <name type="scientific">Paracoccidioides brasiliensis</name>
    <dbReference type="NCBI Taxonomy" id="121759"/>
    <lineage>
        <taxon>Eukaryota</taxon>
        <taxon>Fungi</taxon>
        <taxon>Dikarya</taxon>
        <taxon>Ascomycota</taxon>
        <taxon>Pezizomycotina</taxon>
        <taxon>Eurotiomycetes</taxon>
        <taxon>Eurotiomycetidae</taxon>
        <taxon>Onygenales</taxon>
        <taxon>Ajellomycetaceae</taxon>
        <taxon>Paracoccidioides</taxon>
    </lineage>
</organism>
<dbReference type="Proteomes" id="UP000242814">
    <property type="component" value="Unassembled WGS sequence"/>
</dbReference>
<name>A0A1D2JME1_PARBR</name>
<feature type="compositionally biased region" description="Polar residues" evidence="1">
    <location>
        <begin position="80"/>
        <end position="93"/>
    </location>
</feature>
<feature type="region of interest" description="Disordered" evidence="1">
    <location>
        <begin position="77"/>
        <end position="144"/>
    </location>
</feature>
<feature type="compositionally biased region" description="Basic and acidic residues" evidence="1">
    <location>
        <begin position="122"/>
        <end position="135"/>
    </location>
</feature>
<accession>A0A1D2JME1</accession>
<evidence type="ECO:0000313" key="2">
    <source>
        <dbReference type="EMBL" id="ODH42876.1"/>
    </source>
</evidence>
<evidence type="ECO:0000256" key="1">
    <source>
        <dbReference type="SAM" id="MobiDB-lite"/>
    </source>
</evidence>
<sequence>MEDVVFALRKMRKMEHSFLALIHFCFRWKGTSTTKYEGRKHLLSRKHKPSLIKGTKLVNTDQHTISQLFGWKARPDLSGDRTSLSPAKPSSNGILRKSPPDGSNLQAPKAGVCSNKQQQPEHASETSERQGEDASKTSAKLQAPRPFIYSELSAEFNRPRYLSDGYGYPDGQMPSTPNNIGEIFN</sequence>
<reference evidence="2 3" key="1">
    <citation type="submission" date="2016-06" db="EMBL/GenBank/DDBJ databases">
        <authorList>
            <person name="Kjaerup R.B."/>
            <person name="Dalgaard T.S."/>
            <person name="Juul-Madsen H.R."/>
        </authorList>
    </citation>
    <scope>NUCLEOTIDE SEQUENCE [LARGE SCALE GENOMIC DNA]</scope>
    <source>
        <strain evidence="2 3">Pb300</strain>
    </source>
</reference>